<dbReference type="CDD" id="cd09272">
    <property type="entry name" value="RNase_HI_RT_Ty1"/>
    <property type="match status" value="1"/>
</dbReference>
<accession>A0A6L2KUA8</accession>
<dbReference type="SUPFAM" id="SSF53098">
    <property type="entry name" value="Ribonuclease H-like"/>
    <property type="match status" value="1"/>
</dbReference>
<evidence type="ECO:0000259" key="2">
    <source>
        <dbReference type="Pfam" id="PF25597"/>
    </source>
</evidence>
<dbReference type="InterPro" id="IPR039537">
    <property type="entry name" value="Retrotran_Ty1/copia-like"/>
</dbReference>
<proteinExistence type="predicted"/>
<feature type="region of interest" description="Disordered" evidence="1">
    <location>
        <begin position="376"/>
        <end position="406"/>
    </location>
</feature>
<dbReference type="PANTHER" id="PTHR42648">
    <property type="entry name" value="TRANSPOSASE, PUTATIVE-RELATED"/>
    <property type="match status" value="1"/>
</dbReference>
<reference evidence="3" key="1">
    <citation type="journal article" date="2019" name="Sci. Rep.">
        <title>Draft genome of Tanacetum cinerariifolium, the natural source of mosquito coil.</title>
        <authorList>
            <person name="Yamashiro T."/>
            <person name="Shiraishi A."/>
            <person name="Satake H."/>
            <person name="Nakayama K."/>
        </authorList>
    </citation>
    <scope>NUCLEOTIDE SEQUENCE</scope>
</reference>
<feature type="compositionally biased region" description="Basic and acidic residues" evidence="1">
    <location>
        <begin position="916"/>
        <end position="926"/>
    </location>
</feature>
<comment type="caution">
    <text evidence="3">The sequence shown here is derived from an EMBL/GenBank/DDBJ whole genome shotgun (WGS) entry which is preliminary data.</text>
</comment>
<protein>
    <submittedName>
        <fullName evidence="3">Retrovirus-related Pol polyprotein from transposon TNT 1-94</fullName>
    </submittedName>
</protein>
<feature type="domain" description="Retroviral polymerase SH3-like" evidence="2">
    <location>
        <begin position="537"/>
        <end position="597"/>
    </location>
</feature>
<evidence type="ECO:0000256" key="1">
    <source>
        <dbReference type="SAM" id="MobiDB-lite"/>
    </source>
</evidence>
<organism evidence="3">
    <name type="scientific">Tanacetum cinerariifolium</name>
    <name type="common">Dalmatian daisy</name>
    <name type="synonym">Chrysanthemum cinerariifolium</name>
    <dbReference type="NCBI Taxonomy" id="118510"/>
    <lineage>
        <taxon>Eukaryota</taxon>
        <taxon>Viridiplantae</taxon>
        <taxon>Streptophyta</taxon>
        <taxon>Embryophyta</taxon>
        <taxon>Tracheophyta</taxon>
        <taxon>Spermatophyta</taxon>
        <taxon>Magnoliopsida</taxon>
        <taxon>eudicotyledons</taxon>
        <taxon>Gunneridae</taxon>
        <taxon>Pentapetalae</taxon>
        <taxon>asterids</taxon>
        <taxon>campanulids</taxon>
        <taxon>Asterales</taxon>
        <taxon>Asteraceae</taxon>
        <taxon>Asteroideae</taxon>
        <taxon>Anthemideae</taxon>
        <taxon>Anthemidinae</taxon>
        <taxon>Tanacetum</taxon>
    </lineage>
</organism>
<dbReference type="Pfam" id="PF25597">
    <property type="entry name" value="SH3_retrovirus"/>
    <property type="match status" value="1"/>
</dbReference>
<dbReference type="EMBL" id="BKCJ010003135">
    <property type="protein sequence ID" value="GEU53193.1"/>
    <property type="molecule type" value="Genomic_DNA"/>
</dbReference>
<gene>
    <name evidence="3" type="ORF">Tci_025171</name>
</gene>
<feature type="region of interest" description="Disordered" evidence="1">
    <location>
        <begin position="905"/>
        <end position="957"/>
    </location>
</feature>
<evidence type="ECO:0000313" key="3">
    <source>
        <dbReference type="EMBL" id="GEU53193.1"/>
    </source>
</evidence>
<dbReference type="InterPro" id="IPR012337">
    <property type="entry name" value="RNaseH-like_sf"/>
</dbReference>
<name>A0A6L2KUA8_TANCI</name>
<dbReference type="InterPro" id="IPR057670">
    <property type="entry name" value="SH3_retrovirus"/>
</dbReference>
<dbReference type="PANTHER" id="PTHR42648:SF32">
    <property type="entry name" value="RIBONUCLEASE H-LIKE DOMAIN, GAG-PRE-INTEGRASE DOMAIN PROTEIN-RELATED"/>
    <property type="match status" value="1"/>
</dbReference>
<dbReference type="AlphaFoldDB" id="A0A6L2KUA8"/>
<sequence length="1085" mass="122122">MSGLDGVIDPGIANLIMMYTFSYNIVCDPDGTHRHMGDNKTKSTRRIHAKDIVKEVQDYLNTYSSAGMDINGGSHITNVPTFDKDDFISWKIRFLVFLDGFKSYLIITFEDGPFVPMSNLSTPANPLPKCQNQWSNAESRLANPDKRLKSIITGCLPNDVMKSVIKYKTAKEMWIELCLAYEGPSNTRDTKITALRFKFNAFKALEGEKLNGTYTRPKCLLNDLENNRVIISQYEDNDSDVEEYKKTNNESMANLNAEYHERTMLENQKRFYKRPGRVGSSRKPMDKSKETCFACGKLRMKEQQSSRSSVGKADARSGQWVDITMKKTCSKVTLDQLLSKQIPSNIVKAIRGKGRRKEINSKEVLFAKVDVSTSESTPVITSDSEDDSDNQVPLPPLPKLTGAEPSGASKSLISLSDLTANMADWTLNTASKRIKILLINCHKPIKMENLNNNRVKQLRSDNGTEFKNHTLEAFCDEKAARTMPNSAPLPKQFWREAVNGACYTQNRSIIVKRHRKTAYEVFRGRAPDISYFHAFGCLVHIHNHIDHLEKFDEKADDGFFLGYSSMAKAFKVFNIRRQEMEETFHVTFSEDNETISQTSTEGDAINFNEVNSFPDDEFSEPRTSDTLCSANTEYFPYVPAFDRLSIINYVSPEPIITSSPLIFSTSEDSSIPNIEDVVLAPDEVVHPELATTYESTNLQEDDKDEPIDDQPLLQVNSPLAESVSGLPTLVPKPYGKTIIGLKWVFKNKMDIEGVVTKNKARLVAKWYQANPKESNLVVVKRIFRKSTSGGCQILGGKLVCWSAKKQTSVAMSSAEVEYVAVSIFCDNTSAIAISNNPVLHSRTKHIDIKYHFIKDHILKGDIELYFIPTDLQLDDIFTKPLAEPSFTRLVAELAKLYQEPKQCLIPPSGEMNADDTTDKSLSRASEHPVTQLKVPTNLKTKKKKILSSSHPKSPYKEPEKIIEMEEDVEDRSMEIPTVEQLLDEVDKQIKAVQETLERNDVSHSDHTFPDHNASTECLSLLHHLDHICEEVSSLYSKLGTIKSSIIHQVSDRIKSTLLALVTTALQEQLPGLLSATLKDCLPLII</sequence>